<reference evidence="2 3" key="1">
    <citation type="journal article" date="2018" name="New Phytol.">
        <title>Comparative genomics and transcriptomics depict ericoid mycorrhizal fungi as versatile saprotrophs and plant mutualists.</title>
        <authorList>
            <person name="Martino E."/>
            <person name="Morin E."/>
            <person name="Grelet G.A."/>
            <person name="Kuo A."/>
            <person name="Kohler A."/>
            <person name="Daghino S."/>
            <person name="Barry K.W."/>
            <person name="Cichocki N."/>
            <person name="Clum A."/>
            <person name="Dockter R.B."/>
            <person name="Hainaut M."/>
            <person name="Kuo R.C."/>
            <person name="LaButti K."/>
            <person name="Lindahl B.D."/>
            <person name="Lindquist E.A."/>
            <person name="Lipzen A."/>
            <person name="Khouja H.R."/>
            <person name="Magnuson J."/>
            <person name="Murat C."/>
            <person name="Ohm R.A."/>
            <person name="Singer S.W."/>
            <person name="Spatafora J.W."/>
            <person name="Wang M."/>
            <person name="Veneault-Fourrey C."/>
            <person name="Henrissat B."/>
            <person name="Grigoriev I.V."/>
            <person name="Martin F.M."/>
            <person name="Perotto S."/>
        </authorList>
    </citation>
    <scope>NUCLEOTIDE SEQUENCE [LARGE SCALE GENOMIC DNA]</scope>
    <source>
        <strain evidence="2 3">ATCC 22711</strain>
    </source>
</reference>
<feature type="region of interest" description="Disordered" evidence="1">
    <location>
        <begin position="152"/>
        <end position="175"/>
    </location>
</feature>
<dbReference type="OrthoDB" id="3545168at2759"/>
<sequence>MATNSDYKPWAHPKGSSYASLVEQGMEIVCPPGVSAPVSTHDYMNRELPAIPGFTQKQNNREQHKNRITMHLDTSQTTEASPSYRFSSERPRPLPAKGQSSLNTIPRLMLSPPTPLLSEKSSQKILQLTGFDPGLQRAIPIPQQQHHPILPEAPGSSSVYSQPGKEYGGQEETAKNNRVIPAGTGEIYPGSDLQSGRIKQQSLGAAVRARNSSSPTKYSGPKVNQEHSTKIFTATGPNELILKGFIDQERSQHKKGFGGLGHDVDGKHTPVRNDADRALVPLPLAVCAKAKKPVHLKIERSSFFAEVRDSMAWGIREVTSPTRSKYLTTNPVKKASLQVPPAGTPKRKQNFSTGKHPLKSPFPFPRIRNLPESAEGDDMPDRAMPAATRQSSVWNSSPTSKSIIRNSARAPGGPDTPMPVKTGFMSILAHMNETTQSEDSSKAKQKLKGKTTAERRRESLKKKIVVVGISDQSPDGRVAEWL</sequence>
<dbReference type="EMBL" id="KZ679006">
    <property type="protein sequence ID" value="PSS27756.1"/>
    <property type="molecule type" value="Genomic_DNA"/>
</dbReference>
<keyword evidence="3" id="KW-1185">Reference proteome</keyword>
<proteinExistence type="predicted"/>
<feature type="region of interest" description="Disordered" evidence="1">
    <location>
        <begin position="201"/>
        <end position="225"/>
    </location>
</feature>
<feature type="region of interest" description="Disordered" evidence="1">
    <location>
        <begin position="433"/>
        <end position="457"/>
    </location>
</feature>
<evidence type="ECO:0000256" key="1">
    <source>
        <dbReference type="SAM" id="MobiDB-lite"/>
    </source>
</evidence>
<evidence type="ECO:0000313" key="3">
    <source>
        <dbReference type="Proteomes" id="UP000241818"/>
    </source>
</evidence>
<name>A0A2T3BEC9_AMORE</name>
<feature type="region of interest" description="Disordered" evidence="1">
    <location>
        <begin position="68"/>
        <end position="100"/>
    </location>
</feature>
<dbReference type="Proteomes" id="UP000241818">
    <property type="component" value="Unassembled WGS sequence"/>
</dbReference>
<organism evidence="2 3">
    <name type="scientific">Amorphotheca resinae ATCC 22711</name>
    <dbReference type="NCBI Taxonomy" id="857342"/>
    <lineage>
        <taxon>Eukaryota</taxon>
        <taxon>Fungi</taxon>
        <taxon>Dikarya</taxon>
        <taxon>Ascomycota</taxon>
        <taxon>Pezizomycotina</taxon>
        <taxon>Leotiomycetes</taxon>
        <taxon>Helotiales</taxon>
        <taxon>Amorphothecaceae</taxon>
        <taxon>Amorphotheca</taxon>
    </lineage>
</organism>
<dbReference type="InParanoid" id="A0A2T3BEC9"/>
<accession>A0A2T3BEC9</accession>
<protein>
    <submittedName>
        <fullName evidence="2">Uncharacterized protein</fullName>
    </submittedName>
</protein>
<gene>
    <name evidence="2" type="ORF">M430DRAFT_269024</name>
</gene>
<evidence type="ECO:0000313" key="2">
    <source>
        <dbReference type="EMBL" id="PSS27756.1"/>
    </source>
</evidence>
<dbReference type="RefSeq" id="XP_024725281.1">
    <property type="nucleotide sequence ID" value="XM_024865468.1"/>
</dbReference>
<dbReference type="GeneID" id="36573549"/>
<feature type="compositionally biased region" description="Polar residues" evidence="1">
    <location>
        <begin position="72"/>
        <end position="86"/>
    </location>
</feature>
<feature type="region of interest" description="Disordered" evidence="1">
    <location>
        <begin position="336"/>
        <end position="417"/>
    </location>
</feature>
<feature type="compositionally biased region" description="Polar residues" evidence="1">
    <location>
        <begin position="388"/>
        <end position="405"/>
    </location>
</feature>
<dbReference type="AlphaFoldDB" id="A0A2T3BEC9"/>